<dbReference type="FunFam" id="3.40.50.1820:FF:000191">
    <property type="entry name" value="LIPaSe related"/>
    <property type="match status" value="1"/>
</dbReference>
<reference evidence="1" key="2">
    <citation type="submission" date="2022-06" db="UniProtKB">
        <authorList>
            <consortium name="EnsemblMetazoa"/>
        </authorList>
    </citation>
    <scope>IDENTIFICATION</scope>
    <source>
        <strain evidence="1">PS312</strain>
    </source>
</reference>
<protein>
    <submittedName>
        <fullName evidence="1">Lipase</fullName>
    </submittedName>
</protein>
<dbReference type="EnsemblMetazoa" id="PPA43529.1">
    <property type="protein sequence ID" value="PPA43529.1"/>
    <property type="gene ID" value="WBGene00281898"/>
</dbReference>
<dbReference type="PANTHER" id="PTHR32015:SF9">
    <property type="entry name" value="LIPASE RELATED-RELATED"/>
    <property type="match status" value="1"/>
</dbReference>
<accession>A0A8R1V0P1</accession>
<dbReference type="Proteomes" id="UP000005239">
    <property type="component" value="Unassembled WGS sequence"/>
</dbReference>
<dbReference type="OrthoDB" id="5786192at2759"/>
<dbReference type="Pfam" id="PF01674">
    <property type="entry name" value="Lipase_2"/>
    <property type="match status" value="1"/>
</dbReference>
<dbReference type="InterPro" id="IPR029058">
    <property type="entry name" value="AB_hydrolase_fold"/>
</dbReference>
<keyword evidence="2" id="KW-1185">Reference proteome</keyword>
<evidence type="ECO:0000313" key="2">
    <source>
        <dbReference type="Proteomes" id="UP000005239"/>
    </source>
</evidence>
<dbReference type="SUPFAM" id="SSF53474">
    <property type="entry name" value="alpha/beta-Hydrolases"/>
    <property type="match status" value="1"/>
</dbReference>
<evidence type="ECO:0000313" key="1">
    <source>
        <dbReference type="EnsemblMetazoa" id="PPA43529.1"/>
    </source>
</evidence>
<dbReference type="PANTHER" id="PTHR32015">
    <property type="entry name" value="FASTING INDUCED LIPASE"/>
    <property type="match status" value="1"/>
</dbReference>
<dbReference type="InterPro" id="IPR002918">
    <property type="entry name" value="Lipase_EstA/Esterase_EstB"/>
</dbReference>
<organism evidence="1 2">
    <name type="scientific">Pristionchus pacificus</name>
    <name type="common">Parasitic nematode worm</name>
    <dbReference type="NCBI Taxonomy" id="54126"/>
    <lineage>
        <taxon>Eukaryota</taxon>
        <taxon>Metazoa</taxon>
        <taxon>Ecdysozoa</taxon>
        <taxon>Nematoda</taxon>
        <taxon>Chromadorea</taxon>
        <taxon>Rhabditida</taxon>
        <taxon>Rhabditina</taxon>
        <taxon>Diplogasteromorpha</taxon>
        <taxon>Diplogasteroidea</taxon>
        <taxon>Neodiplogasteridae</taxon>
        <taxon>Pristionchus</taxon>
    </lineage>
</organism>
<gene>
    <name evidence="1" type="primary">WBGene00281898</name>
</gene>
<name>A0A2A6BJI1_PRIPA</name>
<sequence length="324" mass="35958">MFHLVDSMISYRILILALFVGFIAADEQFGPFTPDFVTFLNEHPVRNEYAISSYKEYGPTGTFGGKTDNQTMNAIHHPVLFVHGNSDSALYFSKDSTGWTNSVRYFREQHYTGYELYGLTYGSRNLNNSLHNSITCRNLVGIRRFIESILSYTHAEKMDIIAHSMGISLARKAVQGGTVHMTEDQCDLGPSLAHRVDSLVAIAGANYGMCLCLNEVAVNMPACGPEGFGPGTCGRTEDGTEENCRVKENSCERDDYSSVLQQINKGPKEAAFVASLWSNSDHVLGINNVAWGRTTSLVKDLTFADQFTLVTTHSRHGGRPRRIY</sequence>
<dbReference type="AlphaFoldDB" id="A0A2A6BJI1"/>
<dbReference type="GO" id="GO:0016042">
    <property type="term" value="P:lipid catabolic process"/>
    <property type="evidence" value="ECO:0000318"/>
    <property type="project" value="GO_Central"/>
</dbReference>
<dbReference type="GO" id="GO:0016298">
    <property type="term" value="F:lipase activity"/>
    <property type="evidence" value="ECO:0000318"/>
    <property type="project" value="GO_Central"/>
</dbReference>
<proteinExistence type="predicted"/>
<dbReference type="Gene3D" id="3.40.50.1820">
    <property type="entry name" value="alpha/beta hydrolase"/>
    <property type="match status" value="1"/>
</dbReference>
<accession>A0A2A6BJI1</accession>
<reference evidence="2" key="1">
    <citation type="journal article" date="2008" name="Nat. Genet.">
        <title>The Pristionchus pacificus genome provides a unique perspective on nematode lifestyle and parasitism.</title>
        <authorList>
            <person name="Dieterich C."/>
            <person name="Clifton S.W."/>
            <person name="Schuster L.N."/>
            <person name="Chinwalla A."/>
            <person name="Delehaunty K."/>
            <person name="Dinkelacker I."/>
            <person name="Fulton L."/>
            <person name="Fulton R."/>
            <person name="Godfrey J."/>
            <person name="Minx P."/>
            <person name="Mitreva M."/>
            <person name="Roeseler W."/>
            <person name="Tian H."/>
            <person name="Witte H."/>
            <person name="Yang S.P."/>
            <person name="Wilson R.K."/>
            <person name="Sommer R.J."/>
        </authorList>
    </citation>
    <scope>NUCLEOTIDE SEQUENCE [LARGE SCALE GENOMIC DNA]</scope>
    <source>
        <strain evidence="2">PS312</strain>
    </source>
</reference>